<organism evidence="1 2">
    <name type="scientific">Paenibacillus lignilyticus</name>
    <dbReference type="NCBI Taxonomy" id="1172615"/>
    <lineage>
        <taxon>Bacteria</taxon>
        <taxon>Bacillati</taxon>
        <taxon>Bacillota</taxon>
        <taxon>Bacilli</taxon>
        <taxon>Bacillales</taxon>
        <taxon>Paenibacillaceae</taxon>
        <taxon>Paenibacillus</taxon>
    </lineage>
</organism>
<sequence>MSPSLMMRSDTAYTLNFLVYIQNLYLNQRSGQGEERYRFPYLSERKIPFLADFEREFAKVWAEAASTRIAEEPFHDLNMFKAHRELVYERLFVQEAGSDRHYDDIYRSFFAWWNSMAGRFALERAFDNQKLYDALKAAVLANGGKIRKTFDISILYDACTLGEEKAFSYFAIMPYADCLLKEGVLVAKLRACLNK</sequence>
<dbReference type="EMBL" id="JAGKSP010000009">
    <property type="protein sequence ID" value="MBP3965110.1"/>
    <property type="molecule type" value="Genomic_DNA"/>
</dbReference>
<evidence type="ECO:0000313" key="1">
    <source>
        <dbReference type="EMBL" id="MBP3965110.1"/>
    </source>
</evidence>
<proteinExistence type="predicted"/>
<gene>
    <name evidence="1" type="ORF">I8J30_20500</name>
</gene>
<comment type="caution">
    <text evidence="1">The sequence shown here is derived from an EMBL/GenBank/DDBJ whole genome shotgun (WGS) entry which is preliminary data.</text>
</comment>
<protein>
    <submittedName>
        <fullName evidence="1">Uncharacterized protein</fullName>
    </submittedName>
</protein>
<name>A0ABS5CGZ6_9BACL</name>
<keyword evidence="2" id="KW-1185">Reference proteome</keyword>
<accession>A0ABS5CGZ6</accession>
<dbReference type="Proteomes" id="UP000673394">
    <property type="component" value="Unassembled WGS sequence"/>
</dbReference>
<dbReference type="RefSeq" id="WP_210661303.1">
    <property type="nucleotide sequence ID" value="NZ_JAGKSP010000009.1"/>
</dbReference>
<reference evidence="1 2" key="1">
    <citation type="submission" date="2021-04" db="EMBL/GenBank/DDBJ databases">
        <title>Paenibacillus sp. DLE-14 whole genome sequence.</title>
        <authorList>
            <person name="Ham Y.J."/>
        </authorList>
    </citation>
    <scope>NUCLEOTIDE SEQUENCE [LARGE SCALE GENOMIC DNA]</scope>
    <source>
        <strain evidence="1 2">DLE-14</strain>
    </source>
</reference>
<evidence type="ECO:0000313" key="2">
    <source>
        <dbReference type="Proteomes" id="UP000673394"/>
    </source>
</evidence>